<comment type="caution">
    <text evidence="1">The sequence shown here is derived from an EMBL/GenBank/DDBJ whole genome shotgun (WGS) entry which is preliminary data.</text>
</comment>
<organism evidence="1 2">
    <name type="scientific">Knoellia koreensis</name>
    <dbReference type="NCBI Taxonomy" id="2730921"/>
    <lineage>
        <taxon>Bacteria</taxon>
        <taxon>Bacillati</taxon>
        <taxon>Actinomycetota</taxon>
        <taxon>Actinomycetes</taxon>
        <taxon>Micrococcales</taxon>
        <taxon>Intrasporangiaceae</taxon>
        <taxon>Knoellia</taxon>
    </lineage>
</organism>
<dbReference type="RefSeq" id="WP_171244846.1">
    <property type="nucleotide sequence ID" value="NZ_JABEPQ010000004.1"/>
</dbReference>
<evidence type="ECO:0000313" key="1">
    <source>
        <dbReference type="EMBL" id="NNM47738.1"/>
    </source>
</evidence>
<dbReference type="EMBL" id="JABEPQ010000004">
    <property type="protein sequence ID" value="NNM47738.1"/>
    <property type="molecule type" value="Genomic_DNA"/>
</dbReference>
<dbReference type="AlphaFoldDB" id="A0A849HJY8"/>
<proteinExistence type="predicted"/>
<name>A0A849HJY8_9MICO</name>
<evidence type="ECO:0000313" key="2">
    <source>
        <dbReference type="Proteomes" id="UP000588586"/>
    </source>
</evidence>
<reference evidence="1 2" key="1">
    <citation type="submission" date="2020-04" db="EMBL/GenBank/DDBJ databases">
        <title>Knoellia sp. isolate from air conditioner.</title>
        <authorList>
            <person name="Chea S."/>
            <person name="Kim D.-U."/>
        </authorList>
    </citation>
    <scope>NUCLEOTIDE SEQUENCE [LARGE SCALE GENOMIC DNA]</scope>
    <source>
        <strain evidence="1 2">DB2414S</strain>
    </source>
</reference>
<gene>
    <name evidence="1" type="ORF">HJG52_17235</name>
</gene>
<protein>
    <submittedName>
        <fullName evidence="1">Uncharacterized protein</fullName>
    </submittedName>
</protein>
<keyword evidence="2" id="KW-1185">Reference proteome</keyword>
<sequence>MPETTPTTHATDGAAILTRVAAELEATARKLWARAEAEGPLCATYTFAQDLHLTADYAAGLIPPEAEHQPQVEPVAAAGDLLTVVTEAESLLRSVPIEALPPGSSQLVVRLADLARQARG</sequence>
<accession>A0A849HJY8</accession>
<dbReference type="Proteomes" id="UP000588586">
    <property type="component" value="Unassembled WGS sequence"/>
</dbReference>